<gene>
    <name evidence="1" type="ORF">IC610_05360</name>
</gene>
<comment type="caution">
    <text evidence="1">The sequence shown here is derived from an EMBL/GenBank/DDBJ whole genome shotgun (WGS) entry which is preliminary data.</text>
</comment>
<dbReference type="InterPro" id="IPR023393">
    <property type="entry name" value="START-like_dom_sf"/>
</dbReference>
<dbReference type="Gene3D" id="3.30.530.20">
    <property type="match status" value="1"/>
</dbReference>
<name>A0ABR8Z9E8_9FLAO</name>
<dbReference type="SUPFAM" id="SSF55961">
    <property type="entry name" value="Bet v1-like"/>
    <property type="match status" value="1"/>
</dbReference>
<evidence type="ECO:0000313" key="2">
    <source>
        <dbReference type="Proteomes" id="UP000637299"/>
    </source>
</evidence>
<accession>A0ABR8Z9E8</accession>
<keyword evidence="2" id="KW-1185">Reference proteome</keyword>
<dbReference type="EMBL" id="JACYFS010000001">
    <property type="protein sequence ID" value="MBD8081852.1"/>
    <property type="molecule type" value="Genomic_DNA"/>
</dbReference>
<dbReference type="Proteomes" id="UP000637299">
    <property type="component" value="Unassembled WGS sequence"/>
</dbReference>
<evidence type="ECO:0000313" key="1">
    <source>
        <dbReference type="EMBL" id="MBD8081852.1"/>
    </source>
</evidence>
<sequence length="346" mass="40557">MRLLKFLALIVLFLLGAYTASMYFFVDEDKDFTIERQIDYPLEKVYSQFENFQSFTRWNNYFSSSKTIKIDYYSPYEGEGSSISYKDPVKENDGEMFIRFASKDKGLRYQLFEDDNENPTVIEVKFKKVSENKTQIKWVVHTPKLPVWTRVQNFWTEDRFTENINKSMVNLKNVLGNKVEKDNQLAAIKYDSIMVEKEDSQMLLGINVSASNKKDALYRNLLMNYNKVYNFVTIDLGKKDDEFGYPMMIADPDNFKDKEISYYIGIPLSKKEGVSDNNFSFRTVNAAEKYIIYYRGSFEGSVKAVQQLMQKAKKDEFRYGDVSHTFIEPPIENQNINVKISLTVFK</sequence>
<protein>
    <submittedName>
        <fullName evidence="1">Polyketide cyclase</fullName>
    </submittedName>
</protein>
<proteinExistence type="predicted"/>
<reference evidence="1 2" key="1">
    <citation type="submission" date="2020-09" db="EMBL/GenBank/DDBJ databases">
        <title>Genome seq and assembly of Chryseobacterium sp.</title>
        <authorList>
            <person name="Chhetri G."/>
        </authorList>
    </citation>
    <scope>NUCLEOTIDE SEQUENCE [LARGE SCALE GENOMIC DNA]</scope>
    <source>
        <strain evidence="1 2">GCR10</strain>
    </source>
</reference>
<organism evidence="1 2">
    <name type="scientific">Chryseobacterium caseinilyticum</name>
    <dbReference type="NCBI Taxonomy" id="2771428"/>
    <lineage>
        <taxon>Bacteria</taxon>
        <taxon>Pseudomonadati</taxon>
        <taxon>Bacteroidota</taxon>
        <taxon>Flavobacteriia</taxon>
        <taxon>Flavobacteriales</taxon>
        <taxon>Weeksellaceae</taxon>
        <taxon>Chryseobacterium group</taxon>
        <taxon>Chryseobacterium</taxon>
    </lineage>
</organism>
<dbReference type="RefSeq" id="WP_191735555.1">
    <property type="nucleotide sequence ID" value="NZ_JACYFS010000001.1"/>
</dbReference>